<dbReference type="PANTHER" id="PTHR12126:SF11">
    <property type="entry name" value="NADH DEHYDROGENASE [UBIQUINONE] 1 ALPHA SUBCOMPLEX SUBUNIT 9, MITOCHONDRIAL"/>
    <property type="match status" value="1"/>
</dbReference>
<evidence type="ECO:0000313" key="3">
    <source>
        <dbReference type="Proteomes" id="UP000010799"/>
    </source>
</evidence>
<feature type="domain" description="NAD-dependent epimerase/dehydratase" evidence="1">
    <location>
        <begin position="10"/>
        <end position="218"/>
    </location>
</feature>
<dbReference type="InterPro" id="IPR036291">
    <property type="entry name" value="NAD(P)-bd_dom_sf"/>
</dbReference>
<dbReference type="PATRIC" id="fig|1215343.11.peg.1177"/>
<dbReference type="STRING" id="1215343.B488_11430"/>
<dbReference type="Proteomes" id="UP000010799">
    <property type="component" value="Chromosome"/>
</dbReference>
<dbReference type="Pfam" id="PF01370">
    <property type="entry name" value="Epimerase"/>
    <property type="match status" value="1"/>
</dbReference>
<evidence type="ECO:0000259" key="1">
    <source>
        <dbReference type="Pfam" id="PF01370"/>
    </source>
</evidence>
<dbReference type="HOGENOM" id="CLU_007383_6_5_5"/>
<sequence length="325" mass="35647">MSLSNLSPLVTIFGGSGFIGRRIVQSLAHRGYRIKVVVRKPHLAVFLKPLCRVGQLSIVQGNVCHENSVRQAIKGSSHVINCVGLLFETSSNSFISVQEHGAHTIAKAAASFGVPLTHISAIGADANSESKYARSKGRGENLILSANSNTIIIRPSIVFGSEDKFFNKFANMTRFLPFIPLIDNGRTKLQPVYVGDVAEVIASSVIGKLNPGTIYEIGGPEILTFRECMEKIFKVIGRKKPFLSLSFRSSALISTMMSLIPIRPPLITNDQVKLLKRDNIVSEIAELEKRTLIGIGLTPTLLSSVLPSYLLRYRYQGQFTEVSDF</sequence>
<keyword evidence="3" id="KW-1185">Reference proteome</keyword>
<dbReference type="PANTHER" id="PTHR12126">
    <property type="entry name" value="NADH-UBIQUINONE OXIDOREDUCTASE 39 KDA SUBUNIT-RELATED"/>
    <property type="match status" value="1"/>
</dbReference>
<dbReference type="GO" id="GO:0044877">
    <property type="term" value="F:protein-containing complex binding"/>
    <property type="evidence" value="ECO:0007669"/>
    <property type="project" value="TreeGrafter"/>
</dbReference>
<dbReference type="RefSeq" id="WP_015273560.1">
    <property type="nucleotide sequence ID" value="NC_019907.1"/>
</dbReference>
<dbReference type="eggNOG" id="COG0702">
    <property type="taxonomic scope" value="Bacteria"/>
</dbReference>
<dbReference type="KEGG" id="lcc:B488_11430"/>
<reference evidence="2 3" key="1">
    <citation type="journal article" date="2012" name="Stand. Genomic Sci.">
        <title>Complete genome sequence of Liberibacter crescens BT-1.</title>
        <authorList>
            <person name="Leonard M.T."/>
            <person name="Fagen J.R."/>
            <person name="Davis-Richardson A.G."/>
            <person name="Davis M.J."/>
            <person name="Triplett E.W."/>
        </authorList>
    </citation>
    <scope>NUCLEOTIDE SEQUENCE [LARGE SCALE GENOMIC DNA]</scope>
    <source>
        <strain evidence="2 3">BT-1</strain>
    </source>
</reference>
<evidence type="ECO:0000313" key="2">
    <source>
        <dbReference type="EMBL" id="AGA65135.1"/>
    </source>
</evidence>
<dbReference type="AlphaFoldDB" id="L0EWB8"/>
<dbReference type="InterPro" id="IPR001509">
    <property type="entry name" value="Epimerase_deHydtase"/>
</dbReference>
<proteinExistence type="predicted"/>
<dbReference type="InterPro" id="IPR051207">
    <property type="entry name" value="ComplexI_NDUFA9_subunit"/>
</dbReference>
<gene>
    <name evidence="2" type="ordered locus">B488_11430</name>
</gene>
<dbReference type="EMBL" id="CP003789">
    <property type="protein sequence ID" value="AGA65135.1"/>
    <property type="molecule type" value="Genomic_DNA"/>
</dbReference>
<accession>L0EWB8</accession>
<dbReference type="CDD" id="cd05271">
    <property type="entry name" value="NDUFA9_like_SDR_a"/>
    <property type="match status" value="1"/>
</dbReference>
<organism evidence="2 3">
    <name type="scientific">Liberibacter crescens (strain BT-1)</name>
    <dbReference type="NCBI Taxonomy" id="1215343"/>
    <lineage>
        <taxon>Bacteria</taxon>
        <taxon>Pseudomonadati</taxon>
        <taxon>Pseudomonadota</taxon>
        <taxon>Alphaproteobacteria</taxon>
        <taxon>Hyphomicrobiales</taxon>
        <taxon>Rhizobiaceae</taxon>
        <taxon>Liberibacter</taxon>
    </lineage>
</organism>
<dbReference type="SUPFAM" id="SSF51735">
    <property type="entry name" value="NAD(P)-binding Rossmann-fold domains"/>
    <property type="match status" value="1"/>
</dbReference>
<protein>
    <submittedName>
        <fullName evidence="2">NAD-dependent epimerase/dehydratase</fullName>
    </submittedName>
</protein>
<dbReference type="FunFam" id="3.40.50.720:FF:000702">
    <property type="entry name" value="NADH dehydrogenase (Ubiquinone)"/>
    <property type="match status" value="1"/>
</dbReference>
<name>L0EWB8_LIBCB</name>
<dbReference type="Gene3D" id="3.40.50.720">
    <property type="entry name" value="NAD(P)-binding Rossmann-like Domain"/>
    <property type="match status" value="1"/>
</dbReference>